<comment type="caution">
    <text evidence="13">Lacks conserved residue(s) required for the propagation of feature annotation.</text>
</comment>
<dbReference type="InterPro" id="IPR032237">
    <property type="entry name" value="Cas9_PI"/>
</dbReference>
<dbReference type="InterPro" id="IPR003615">
    <property type="entry name" value="HNH_nuc"/>
</dbReference>
<name>A0A2K2TI60_LIMFE</name>
<dbReference type="GO" id="GO:0046872">
    <property type="term" value="F:metal ion binding"/>
    <property type="evidence" value="ECO:0007669"/>
    <property type="project" value="UniProtKB-UniRule"/>
</dbReference>
<dbReference type="InterPro" id="IPR032240">
    <property type="entry name" value="Cas9_REC"/>
</dbReference>
<evidence type="ECO:0000313" key="16">
    <source>
        <dbReference type="Proteomes" id="UP000236514"/>
    </source>
</evidence>
<comment type="similarity">
    <text evidence="2">Belongs to the CRISPR-associated protein Cas9 family. Subtype II-A subfamily.</text>
</comment>
<dbReference type="GO" id="GO:0004519">
    <property type="term" value="F:endonuclease activity"/>
    <property type="evidence" value="ECO:0007669"/>
    <property type="project" value="UniProtKB-UniRule"/>
</dbReference>
<dbReference type="GO" id="GO:0016787">
    <property type="term" value="F:hydrolase activity"/>
    <property type="evidence" value="ECO:0007669"/>
    <property type="project" value="UniProtKB-KW"/>
</dbReference>
<dbReference type="Pfam" id="PF13395">
    <property type="entry name" value="HNH_4"/>
    <property type="match status" value="1"/>
</dbReference>
<evidence type="ECO:0000259" key="14">
    <source>
        <dbReference type="PROSITE" id="PS51749"/>
    </source>
</evidence>
<dbReference type="InterPro" id="IPR036397">
    <property type="entry name" value="RNaseH_sf"/>
</dbReference>
<evidence type="ECO:0000256" key="11">
    <source>
        <dbReference type="ARBA" id="ARBA00023211"/>
    </source>
</evidence>
<comment type="subunit">
    <text evidence="12 13">Monomer. Binds crRNA and tracrRNA.</text>
</comment>
<dbReference type="PROSITE" id="PS51749">
    <property type="entry name" value="HNH_CAS9"/>
    <property type="match status" value="1"/>
</dbReference>
<comment type="function">
    <text evidence="13">CRISPR (clustered regularly interspaced short palindromic repeat) is an adaptive immune system that provides protection against mobile genetic elements (viruses, transposable elements and conjugative plasmids). CRISPR clusters contain spacers, sequences complementary to antecedent mobile elements, and target invading nucleic acids. CRISPR clusters are transcribed and processed into CRISPR RNA (crRNA). In type II CRISPR systems correct processing of pre-crRNA requires a trans-encoded small RNA (tracrRNA), endogenous ribonuclease 3 (rnc) and this protein. The tracrRNA serves as a guide for ribonuclease 3-aided processing of pre-crRNA. Subsequently Cas9/crRNA/tracrRNA endonucleolytically cleaves linear or circular dsDNA target complementary to the spacer; Cas9 is inactive in the absence of the 2 guide RNAs (gRNA). Cas9 recognizes the protospacer adjacent motif (PAM) in the CRISPR repeat sequences to help distinguish self versus nonself, as targets within the bacterial CRISPR locus do not have PAMs. PAM recognition is also required for catalytic activity.</text>
</comment>
<keyword evidence="10 13" id="KW-0238">DNA-binding</keyword>
<evidence type="ECO:0000256" key="1">
    <source>
        <dbReference type="ARBA" id="ARBA00001946"/>
    </source>
</evidence>
<evidence type="ECO:0000256" key="8">
    <source>
        <dbReference type="ARBA" id="ARBA00022884"/>
    </source>
</evidence>
<feature type="active site" description="For RuvC-like nuclease domain" evidence="13">
    <location>
        <position position="12"/>
    </location>
</feature>
<gene>
    <name evidence="13 15" type="primary">cas9</name>
    <name evidence="15" type="ORF">C1Y38_06685</name>
</gene>
<organism evidence="15 16">
    <name type="scientific">Limosilactobacillus fermentum</name>
    <name type="common">Lactobacillus fermentum</name>
    <dbReference type="NCBI Taxonomy" id="1613"/>
    <lineage>
        <taxon>Bacteria</taxon>
        <taxon>Bacillati</taxon>
        <taxon>Bacillota</taxon>
        <taxon>Bacilli</taxon>
        <taxon>Lactobacillales</taxon>
        <taxon>Lactobacillaceae</taxon>
        <taxon>Limosilactobacillus</taxon>
    </lineage>
</organism>
<dbReference type="GO" id="GO:0051607">
    <property type="term" value="P:defense response to virus"/>
    <property type="evidence" value="ECO:0007669"/>
    <property type="project" value="UniProtKB-UniRule"/>
</dbReference>
<dbReference type="Gene3D" id="3.30.420.10">
    <property type="entry name" value="Ribonuclease H-like superfamily/Ribonuclease H"/>
    <property type="match status" value="1"/>
</dbReference>
<dbReference type="EC" id="3.1.-.-" evidence="13"/>
<evidence type="ECO:0000256" key="10">
    <source>
        <dbReference type="ARBA" id="ARBA00023125"/>
    </source>
</evidence>
<dbReference type="GO" id="GO:0003723">
    <property type="term" value="F:RNA binding"/>
    <property type="evidence" value="ECO:0007669"/>
    <property type="project" value="UniProtKB-UniRule"/>
</dbReference>
<evidence type="ECO:0000313" key="15">
    <source>
        <dbReference type="EMBL" id="PNV57680.1"/>
    </source>
</evidence>
<keyword evidence="6 13" id="KW-0378">Hydrolase</keyword>
<comment type="caution">
    <text evidence="15">The sequence shown here is derived from an EMBL/GenBank/DDBJ whole genome shotgun (WGS) entry which is preliminary data.</text>
</comment>
<keyword evidence="5 13" id="KW-0255">Endonuclease</keyword>
<dbReference type="Pfam" id="PF22702">
    <property type="entry name" value="Cas9_RuvC"/>
    <property type="match status" value="1"/>
</dbReference>
<dbReference type="InterPro" id="IPR033114">
    <property type="entry name" value="HNH_CAS9"/>
</dbReference>
<dbReference type="Proteomes" id="UP000236514">
    <property type="component" value="Unassembled WGS sequence"/>
</dbReference>
<evidence type="ECO:0000256" key="12">
    <source>
        <dbReference type="ARBA" id="ARBA00046380"/>
    </source>
</evidence>
<protein>
    <recommendedName>
        <fullName evidence="13">CRISPR-associated endonuclease Cas9</fullName>
        <ecNumber evidence="13">3.1.-.-</ecNumber>
    </recommendedName>
</protein>
<keyword evidence="8 13" id="KW-0694">RNA-binding</keyword>
<evidence type="ECO:0000256" key="5">
    <source>
        <dbReference type="ARBA" id="ARBA00022759"/>
    </source>
</evidence>
<evidence type="ECO:0000256" key="3">
    <source>
        <dbReference type="ARBA" id="ARBA00022722"/>
    </source>
</evidence>
<dbReference type="InterPro" id="IPR055228">
    <property type="entry name" value="Cas9_RuvC"/>
</dbReference>
<evidence type="ECO:0000256" key="4">
    <source>
        <dbReference type="ARBA" id="ARBA00022723"/>
    </source>
</evidence>
<comment type="cofactor">
    <cofactor evidence="1">
        <name>Mg(2+)</name>
        <dbReference type="ChEBI" id="CHEBI:18420"/>
    </cofactor>
</comment>
<evidence type="ECO:0000256" key="9">
    <source>
        <dbReference type="ARBA" id="ARBA00023118"/>
    </source>
</evidence>
<dbReference type="InterPro" id="IPR028629">
    <property type="entry name" value="Cas9"/>
</dbReference>
<dbReference type="EMBL" id="POTQ01000013">
    <property type="protein sequence ID" value="PNV57680.1"/>
    <property type="molecule type" value="Genomic_DNA"/>
</dbReference>
<evidence type="ECO:0000256" key="2">
    <source>
        <dbReference type="ARBA" id="ARBA00005244"/>
    </source>
</evidence>
<dbReference type="GO" id="GO:0043571">
    <property type="term" value="P:maintenance of CRISPR repeat elements"/>
    <property type="evidence" value="ECO:0007669"/>
    <property type="project" value="UniProtKB-UniRule"/>
</dbReference>
<dbReference type="NCBIfam" id="TIGR01865">
    <property type="entry name" value="cas_Csn1"/>
    <property type="match status" value="1"/>
</dbReference>
<evidence type="ECO:0000256" key="13">
    <source>
        <dbReference type="HAMAP-Rule" id="MF_01480"/>
    </source>
</evidence>
<feature type="active site" description="Proton acceptor for HNH nuclease domain" evidence="13">
    <location>
        <position position="875"/>
    </location>
</feature>
<keyword evidence="4" id="KW-0479">Metal-binding</keyword>
<keyword evidence="11" id="KW-0464">Manganese</keyword>
<dbReference type="InterPro" id="IPR032239">
    <property type="entry name" value="Cas9-BH"/>
</dbReference>
<feature type="domain" description="HNH Cas9-type" evidence="14">
    <location>
        <begin position="799"/>
        <end position="961"/>
    </location>
</feature>
<dbReference type="HAMAP" id="MF_01480">
    <property type="entry name" value="Cas9"/>
    <property type="match status" value="1"/>
</dbReference>
<sequence length="1381" mass="159056">MDYVKEYHIGLDIGTSSIGWAVTDSQFKLMRIKGKTAIGVRLFEEGKTAAERRTFRTTRRRLKRRKWRLHYLDKIFAPHLQEVDENFLRRLKQSNIHPEDPAKNQAFIGKLLFPDLLKKNERGYPTLIKMRDELPVEQRAHYPVTNIYKLREAMINEDRQFDLREVYLAVHHIVKYRGHFLNNASVDKFKVGRIDFDKSFNVLNEAYEELQNGEGSFTIEPSKVEKIGQLLLDTKMRKLDRQKAVAKLLEVKVADKEETKRNKQIATAMSKLVLGYKADFATVAMANGNEWKIDLSSETSEDEIEKFREELSDAQNDILTEITSLFSQIMLNEIVPNGMSISESMMDRYWMHERQLAEVKEYLATQPASARKEFDQVYNKYIGQAPKEKGFDLEKGLKKILSKKENWKEIDELLKAGDFLPKQRTSANGVIPHQMHQQELDRIIEKQAKYYPWLATENPATGERDRHQAKYELDQLVSFRIPYYVGPLVTPEVQKATSGAKFAWAKRKEDGEITPWNLWDKIDRAESAEAFIKRMTVKDTYLLNEDVLPANSLLYQKYNVLNELNNVRVNGRRLSVGIKQDIYTELFKKKKTVKASDVASLVMAKTRGVNKPSVEGLSDPKKFNSNLATYLDLKSIVGDKVDDNRYQTDLENIIEWCSVFEDGEIFADKLTEVEWLTDEQRSALVKKRYKGWGRLSKKLLTGIVDENGQRIIDLMWNTDQNFMQIVNQPVFKEQIDQLNQKAITNDGMTLRERVESVLDDAYTSPQNKKAIWQVVRVVEDIVKAVGNAPKSISIEFARNEGNKGEITRSRRTQLQKLFEDQAHELVKDTSLTEELEKAPDLSDRYYLYFTQGGKDMYTGDPINFDEISTKYDIDHILPQSFVKDDSLDNRVLVSRAENNKKSDRVPAKLYAAKMKPYWNQLLKQGLITQRKFENLTMDVDQNIKYRSLGFVKRQLVETRQVIKLTANILGSMYQEAGTDIIETRAGLTKQLREEFDLPKVREVNDYHHAVDAYLTTFAGQYLNRRYPKLRSFFVYGEYMKFKHGSDLKLRNFNFFHELMEGDKSQGKVVDQQTGELITTRDEVAKSFGRLLNMKYMLVSKEVHDRSDQLYGATIVTAKESGKLTSPIEIKKNRPVDLYGAYTNGTSAFMTIIKFTGNKPKYKVIGVPTTSAVGLKRVGKPGSESYNQELHRIIKSNPKVKKDFEIVVPHVSYSQLIVDGDCKFTLASDTYQHPATQLVLSKESMEIIADDFKFVKENTATADEQLVRVFDEIVNQMNHYFTIFDQRSNRQKVTKARDKFVSLPTESEYEGAKKTQVGKTEVITNLLMGLHANAAQGDLKVLGLSTFGFFQSPGGLNLSEDAMIVYQSPTGLFERRICLKDI</sequence>
<keyword evidence="7" id="KW-0460">Magnesium</keyword>
<comment type="domain">
    <text evidence="13">Has 2 endonuclease domains. The discontinuous RuvC-like domain cleaves the target DNA noncomplementary to crRNA while the HNH nuclease domain cleaves the target DNA complementary to crRNA.</text>
</comment>
<keyword evidence="9 13" id="KW-0051">Antiviral defense</keyword>
<dbReference type="Pfam" id="PF16592">
    <property type="entry name" value="Cas9_REC"/>
    <property type="match status" value="1"/>
</dbReference>
<dbReference type="Pfam" id="PF16593">
    <property type="entry name" value="Cas9-BH"/>
    <property type="match status" value="1"/>
</dbReference>
<dbReference type="Gene3D" id="1.10.30.50">
    <property type="match status" value="1"/>
</dbReference>
<keyword evidence="3 13" id="KW-0540">Nuclease</keyword>
<reference evidence="15 16" key="1">
    <citation type="submission" date="2018-01" db="EMBL/GenBank/DDBJ databases">
        <title>Draft genome sequence of the feruloyl esterase-producing strain Lactobacillus fermentum CRL 1446, isolated from artisanal goat milk cheese.</title>
        <authorList>
            <person name="Abeijon Mukdsi M.C."/>
            <person name="Saavedra L."/>
            <person name="Gauffin Cano M.P."/>
            <person name="Hebert E.M."/>
            <person name="Medina R.B."/>
        </authorList>
    </citation>
    <scope>NUCLEOTIDE SEQUENCE [LARGE SCALE GENOMIC DNA]</scope>
    <source>
        <strain evidence="15 16">CRL 1446</strain>
    </source>
</reference>
<evidence type="ECO:0000256" key="6">
    <source>
        <dbReference type="ARBA" id="ARBA00022801"/>
    </source>
</evidence>
<dbReference type="Pfam" id="PF16595">
    <property type="entry name" value="Cas9_PI"/>
    <property type="match status" value="1"/>
</dbReference>
<accession>A0A2K2TI60</accession>
<evidence type="ECO:0000256" key="7">
    <source>
        <dbReference type="ARBA" id="ARBA00022842"/>
    </source>
</evidence>
<comment type="similarity">
    <text evidence="13">Belongs to the CRISPR-associated Cas9 family.</text>
</comment>
<proteinExistence type="inferred from homology"/>
<dbReference type="GO" id="GO:0003677">
    <property type="term" value="F:DNA binding"/>
    <property type="evidence" value="ECO:0007669"/>
    <property type="project" value="UniProtKB-UniRule"/>
</dbReference>